<gene>
    <name evidence="3" type="ORF">OIDMADRAFT_145351</name>
</gene>
<name>A0A0C3HFZ5_OIDMZ</name>
<feature type="region of interest" description="Disordered" evidence="1">
    <location>
        <begin position="268"/>
        <end position="304"/>
    </location>
</feature>
<organism evidence="3 4">
    <name type="scientific">Oidiodendron maius (strain Zn)</name>
    <dbReference type="NCBI Taxonomy" id="913774"/>
    <lineage>
        <taxon>Eukaryota</taxon>
        <taxon>Fungi</taxon>
        <taxon>Dikarya</taxon>
        <taxon>Ascomycota</taxon>
        <taxon>Pezizomycotina</taxon>
        <taxon>Leotiomycetes</taxon>
        <taxon>Leotiomycetes incertae sedis</taxon>
        <taxon>Myxotrichaceae</taxon>
        <taxon>Oidiodendron</taxon>
    </lineage>
</organism>
<reference evidence="4" key="2">
    <citation type="submission" date="2015-01" db="EMBL/GenBank/DDBJ databases">
        <title>Evolutionary Origins and Diversification of the Mycorrhizal Mutualists.</title>
        <authorList>
            <consortium name="DOE Joint Genome Institute"/>
            <consortium name="Mycorrhizal Genomics Consortium"/>
            <person name="Kohler A."/>
            <person name="Kuo A."/>
            <person name="Nagy L.G."/>
            <person name="Floudas D."/>
            <person name="Copeland A."/>
            <person name="Barry K.W."/>
            <person name="Cichocki N."/>
            <person name="Veneault-Fourrey C."/>
            <person name="LaButti K."/>
            <person name="Lindquist E.A."/>
            <person name="Lipzen A."/>
            <person name="Lundell T."/>
            <person name="Morin E."/>
            <person name="Murat C."/>
            <person name="Riley R."/>
            <person name="Ohm R."/>
            <person name="Sun H."/>
            <person name="Tunlid A."/>
            <person name="Henrissat B."/>
            <person name="Grigoriev I.V."/>
            <person name="Hibbett D.S."/>
            <person name="Martin F."/>
        </authorList>
    </citation>
    <scope>NUCLEOTIDE SEQUENCE [LARGE SCALE GENOMIC DNA]</scope>
    <source>
        <strain evidence="4">Zn</strain>
    </source>
</reference>
<evidence type="ECO:0000313" key="3">
    <source>
        <dbReference type="EMBL" id="KIN01257.1"/>
    </source>
</evidence>
<protein>
    <recommendedName>
        <fullName evidence="2">C2H2-type domain-containing protein</fullName>
    </recommendedName>
</protein>
<dbReference type="InParanoid" id="A0A0C3HFZ5"/>
<feature type="compositionally biased region" description="Polar residues" evidence="1">
    <location>
        <begin position="470"/>
        <end position="479"/>
    </location>
</feature>
<feature type="region of interest" description="Disordered" evidence="1">
    <location>
        <begin position="453"/>
        <end position="583"/>
    </location>
</feature>
<feature type="region of interest" description="Disordered" evidence="1">
    <location>
        <begin position="398"/>
        <end position="441"/>
    </location>
</feature>
<feature type="compositionally biased region" description="Polar residues" evidence="1">
    <location>
        <begin position="272"/>
        <end position="301"/>
    </location>
</feature>
<evidence type="ECO:0000256" key="1">
    <source>
        <dbReference type="SAM" id="MobiDB-lite"/>
    </source>
</evidence>
<proteinExistence type="predicted"/>
<feature type="compositionally biased region" description="Polar residues" evidence="1">
    <location>
        <begin position="411"/>
        <end position="426"/>
    </location>
</feature>
<dbReference type="STRING" id="913774.A0A0C3HFZ5"/>
<reference evidence="3 4" key="1">
    <citation type="submission" date="2014-04" db="EMBL/GenBank/DDBJ databases">
        <authorList>
            <consortium name="DOE Joint Genome Institute"/>
            <person name="Kuo A."/>
            <person name="Martino E."/>
            <person name="Perotto S."/>
            <person name="Kohler A."/>
            <person name="Nagy L.G."/>
            <person name="Floudas D."/>
            <person name="Copeland A."/>
            <person name="Barry K.W."/>
            <person name="Cichocki N."/>
            <person name="Veneault-Fourrey C."/>
            <person name="LaButti K."/>
            <person name="Lindquist E.A."/>
            <person name="Lipzen A."/>
            <person name="Lundell T."/>
            <person name="Morin E."/>
            <person name="Murat C."/>
            <person name="Sun H."/>
            <person name="Tunlid A."/>
            <person name="Henrissat B."/>
            <person name="Grigoriev I.V."/>
            <person name="Hibbett D.S."/>
            <person name="Martin F."/>
            <person name="Nordberg H.P."/>
            <person name="Cantor M.N."/>
            <person name="Hua S.X."/>
        </authorList>
    </citation>
    <scope>NUCLEOTIDE SEQUENCE [LARGE SCALE GENOMIC DNA]</scope>
    <source>
        <strain evidence="3 4">Zn</strain>
    </source>
</reference>
<dbReference type="InterPro" id="IPR013087">
    <property type="entry name" value="Znf_C2H2_type"/>
</dbReference>
<feature type="domain" description="C2H2-type" evidence="2">
    <location>
        <begin position="611"/>
        <end position="634"/>
    </location>
</feature>
<accession>A0A0C3HFZ5</accession>
<dbReference type="HOGENOM" id="CLU_354916_0_0_1"/>
<dbReference type="OrthoDB" id="5424797at2759"/>
<dbReference type="EMBL" id="KN832876">
    <property type="protein sequence ID" value="KIN01257.1"/>
    <property type="molecule type" value="Genomic_DNA"/>
</dbReference>
<feature type="compositionally biased region" description="Polar residues" evidence="1">
    <location>
        <begin position="535"/>
        <end position="554"/>
    </location>
</feature>
<dbReference type="Proteomes" id="UP000054321">
    <property type="component" value="Unassembled WGS sequence"/>
</dbReference>
<dbReference type="AlphaFoldDB" id="A0A0C3HFZ5"/>
<evidence type="ECO:0000259" key="2">
    <source>
        <dbReference type="PROSITE" id="PS00028"/>
    </source>
</evidence>
<evidence type="ECO:0000313" key="4">
    <source>
        <dbReference type="Proteomes" id="UP000054321"/>
    </source>
</evidence>
<dbReference type="PROSITE" id="PS00028">
    <property type="entry name" value="ZINC_FINGER_C2H2_1"/>
    <property type="match status" value="1"/>
</dbReference>
<feature type="compositionally biased region" description="Low complexity" evidence="1">
    <location>
        <begin position="459"/>
        <end position="469"/>
    </location>
</feature>
<keyword evidence="4" id="KW-1185">Reference proteome</keyword>
<sequence>MELRSKTLPLRRSINSLEGAFSPRTDNPLNVQTFPAGTGINNVFQSLVVQSNLIDLRSTSQAPVLKLPNNQPSQLFDSDCSPENQRPLQNCFKTSSLISYSRDSYRSDPLDDRVERSKSHAAQLPYYPLILRRNNSFLFQDPENLLTRAASGYNTSGKPVDWTQIHLTIFPYYPWNLRPNKGSRQEDTSTKVNTQSNNWCITSRTNPTSMKMPPPKKRSISEVVDQMEDSPSPAPKIRRLVSEAGNGLIQEPRTPPVVTWQTTLAIPHHQHQPSASSGYQLRSTPGPTPSGSRQGASSVSPCNLVKDAHPIDSSKAPVYDSASLVRNVLREARKNPDNPGLREDLECLKSRLPEVDALLGLDLNGLLGSLASHQRPTLVRKTKMLPVYRLTDGLFGRAPPHKSVELASRRAPSNPSNPRSDDTTPVNRDPNLLPDESSILDTSKDLAVGSVSIREVPKQQQTTTTAARQSSFQNASTPAPSARSFSVMVGSPSQLSGPKPLVFGLAESDEEPTPKAAMKTTPRREQPKRAAANKVSKTPTSGQKENGISSSQTKAVPPTESEKKKRGRQTKPPGAIAKAKAPKKKTKLYALPKDFSTPKFLPAAKYNVYFCEWEDCPAELHNLETLRNHVLRVHDKKLPSGARFCLWGKCSRNHNSTDNKERFPAELDRAEFKTKVEWQDHINEAHILPVAWQLGDGPKATIPDAAGFTAPNSVPRWLCDANGNQVTPSVEGQPIYHGNPKEYALKRFTTRREGLSVIWEPIKDPSLYWKNPEDPDYFDVPAKTGDEMDRL</sequence>